<dbReference type="AlphaFoldDB" id="A0A1T4P3J5"/>
<dbReference type="GO" id="GO:0009100">
    <property type="term" value="P:glycoprotein metabolic process"/>
    <property type="evidence" value="ECO:0007669"/>
    <property type="project" value="UniProtKB-ARBA"/>
</dbReference>
<evidence type="ECO:0000313" key="3">
    <source>
        <dbReference type="Proteomes" id="UP000190328"/>
    </source>
</evidence>
<dbReference type="PANTHER" id="PTHR43404:SF2">
    <property type="entry name" value="LIPOPOLYSACCHARIDE CHOLINEPHOSPHOTRANSFERASE LICD"/>
    <property type="match status" value="1"/>
</dbReference>
<protein>
    <submittedName>
        <fullName evidence="2">Lipopolysaccharide cholinephosphotransferase</fullName>
    </submittedName>
</protein>
<name>A0A1T4P3J5_9ENTE</name>
<dbReference type="Pfam" id="PF04991">
    <property type="entry name" value="LicD"/>
    <property type="match status" value="1"/>
</dbReference>
<dbReference type="InterPro" id="IPR052942">
    <property type="entry name" value="LPS_cholinephosphotransferase"/>
</dbReference>
<dbReference type="PANTHER" id="PTHR43404">
    <property type="entry name" value="LIPOPOLYSACCHARIDE CHOLINEPHOSPHOTRANSFERASE LICD"/>
    <property type="match status" value="1"/>
</dbReference>
<gene>
    <name evidence="2" type="ORF">SAMN02745116_01640</name>
</gene>
<accession>A0A1T4P3J5</accession>
<dbReference type="OrthoDB" id="9786100at2"/>
<evidence type="ECO:0000259" key="1">
    <source>
        <dbReference type="Pfam" id="PF04991"/>
    </source>
</evidence>
<dbReference type="RefSeq" id="WP_078807573.1">
    <property type="nucleotide sequence ID" value="NZ_FUXI01000018.1"/>
</dbReference>
<dbReference type="InterPro" id="IPR007074">
    <property type="entry name" value="LicD/FKTN/FKRP_NTP_transf"/>
</dbReference>
<proteinExistence type="predicted"/>
<evidence type="ECO:0000313" key="2">
    <source>
        <dbReference type="EMBL" id="SJZ86190.1"/>
    </source>
</evidence>
<keyword evidence="3" id="KW-1185">Reference proteome</keyword>
<sequence>MRQLTAEELKNCQLELLLHVDKICRNEGIAYSLCAGSLIGTIRHRGYIPWDDDIDIMLERTEYEKLLTVLRANEDEYKLLHYTTQKSLFPFAKLYNPKTVLKSLTGNNQPGIGVGLDIFPMDVLPSKQEEREAFQKEARKKAILLESDGFPAYAAAPNLLIFFAKIIVRFPQFVKAHGKWKEIASDLDTFVQKYATLEEKKMGFVASYYGTREVFPREIFQEYEDCPFEHLTARKIKNHDAYLSALYGDYMQLPPKDKQVNHGYYKWYWKEK</sequence>
<dbReference type="EMBL" id="FUXI01000018">
    <property type="protein sequence ID" value="SJZ86190.1"/>
    <property type="molecule type" value="Genomic_DNA"/>
</dbReference>
<dbReference type="Proteomes" id="UP000190328">
    <property type="component" value="Unassembled WGS sequence"/>
</dbReference>
<dbReference type="STRING" id="263852.SAMN02745116_01640"/>
<organism evidence="2 3">
    <name type="scientific">Pilibacter termitis</name>
    <dbReference type="NCBI Taxonomy" id="263852"/>
    <lineage>
        <taxon>Bacteria</taxon>
        <taxon>Bacillati</taxon>
        <taxon>Bacillota</taxon>
        <taxon>Bacilli</taxon>
        <taxon>Lactobacillales</taxon>
        <taxon>Enterococcaceae</taxon>
        <taxon>Pilibacter</taxon>
    </lineage>
</organism>
<dbReference type="GO" id="GO:0016740">
    <property type="term" value="F:transferase activity"/>
    <property type="evidence" value="ECO:0007669"/>
    <property type="project" value="UniProtKB-KW"/>
</dbReference>
<feature type="domain" description="LicD/FKTN/FKRP nucleotidyltransferase" evidence="1">
    <location>
        <begin position="24"/>
        <end position="248"/>
    </location>
</feature>
<keyword evidence="2" id="KW-0808">Transferase</keyword>
<reference evidence="2 3" key="1">
    <citation type="submission" date="2017-02" db="EMBL/GenBank/DDBJ databases">
        <authorList>
            <person name="Peterson S.W."/>
        </authorList>
    </citation>
    <scope>NUCLEOTIDE SEQUENCE [LARGE SCALE GENOMIC DNA]</scope>
    <source>
        <strain evidence="2 3">ATCC BAA-1030</strain>
    </source>
</reference>